<dbReference type="Pfam" id="PF06012">
    <property type="entry name" value="DUF908"/>
    <property type="match status" value="2"/>
</dbReference>
<dbReference type="SUPFAM" id="SSF46934">
    <property type="entry name" value="UBA-like"/>
    <property type="match status" value="1"/>
</dbReference>
<sequence>MKIAHKSKRAAAPPPLVAELISLLLQVPDESIGESLATITVWSWPRSDLNAWINVLNKYDAVLEAAIRDYHIDTLQLNPFTPHTKYTIWQILRFERLLLENSTNRKLFSSYDRLNSLLFTSDVDILVLALNLLLRPSQQYSAQPSVSHALNIQTPRLQALACRWPAGLALADILTATGPRTLSEHTLTTKSTMDIIADLSATHPTIDKFDLLCRLRAVQVLCPGRGSAHMREQLLVVRLLAIAIFGHTHPESQAQAALFTYEPDLVNAIAGLLHTDRNISVAVQTTALAAIDAIARYRSHLSSVLSAVNAAVNHGILMSLLRRTVNDISEASSTLPQSFVDALLSFVSYISSHTSGGNMVVGAGLIPLLIQLLQNTQLSRLPVVSKSLQLMDNVLFAFPNAFQLFCTSDGVTAVVDRIAYEVDYDIEHYKEALPTARAALLKHVVRSMHRMMQSAGTAEGLRGLIDTSLLTSIARIIERRALFGTGVLPIAINIMAAFVHNEPTSLAAIQEARLPDFFYAAIEQGIEPSFEVIQAIPNALGALCLNENGQAQLAAHPSVIPTLLSILTSERHVKVLSEKDNAQNFGGSVDEIMRHHPSLKASVFAAMRAALSQIETYGGVWQPSKETRKWYVMNGMRQEPEQDVRMSDASSSTGVATQSVPRGSPKAKSKDKESLFEEPRNENIIVTYIDVFHRFLEGLFGYTAHVRDFITEVDGLATLGRLTRLPCLPFDYGHSIAFDSVITVVRTTNEVSATETLQMLARILKESMEETREFWKADGPYGISGPDIAESNKGKGKAKPMDIAKGTSQLSAMCRVDQAHEEAVNRMYRALVALDIRLALLSDVFQTSGYSHGRGAISLLQIFMNASPSETIASLGSLYRTIVWEALLFRIEMVRQGLSVDRIDPDGDQEMEDADQPTTGTPAPTTSATTDASAASAERNMLEQNITLLKGLTSELPRNLEMFFQSVVRMFHGRRNPDAQQKRQIQESSAALAEMMLRSLQPTDDVGLPEKTSLFMYFATILGLINSLLVDERTTSSTLHTMQLRAFFTVGGIDAIFQVCQILATSIAAIATIKEESRSDEQTKELAAAFAALEVALHLILPLISAKPLFESSQTASMMSRDKDESHPDYFQPHDFLVRLRLAVLPGLLGLWDASWLKVAPVGVNKLILRAIIELANGENEDPKRDVGLLGDMVPPLPGAASLIQPPAGPDETRIQQLMDMGFPRSAAERALIRTRNNVNAAADFLINQPFPFPPDPPASIPVPVEQLVAQTDTPAAGGDDTFLSDSTSPPEANAAGPSTGNQAQTPSPGPVKRAGEWRAELNAAREALKESISRKCLSLLDEHSDLIFDVRNAFVKSMGKQQEHAIRGLISDIKDFSPYAYDVQEQPLANRCRLLASILSEAPNVIPADVRQVLLDSLLALLLSSPGLGDSQEATMPKWLASHLLVIESLLMLFEEPKPITLPKEGEPVINEDLFVVPLPTEGRSIVFDFCLKLLMLPSLPSDEFLSCLRIFVLLTRYNDLALQFVGRGGLEAMFKRLRSSTMPGSSSYVIIILRHVAEEPGTLERIMRQSIQRFLGQPRSRAPDVGPYVKNCSAMALRDPKAFIQATLELCQLSAPYASSSHISLKDQKSGDNVAAAPASSSNDDQQNAMQVDSVVVASPSSSSLPSLHLEAAVHLLIVELMKTSKQFHDAEPSATATEETDLAHDSKETSAANAVQSPISTAEGASSTKDADAAKDAISADHRYACFLMQCLTELLFSYDACKVAFLSYSPKKKTQLPGKESSSKYRSATLHFLLTDLIAYGTINPRSNSLTKSRLTVCNWAMSVLVALCVDTSSSQDAKEISHEVTSVRKFVLEAISRAIKESVTSETLDSRYGRILALSDLCHRLLTVKFNTNARKQQEDTPTHIAKVMLEKNFVSLLTAALSEIDLNYPNVRGLVASILRPLEFLSKVAIKVGRGSKSKDAPDVVDNEPDNDFTDSEEEGSDVDMNQHGREEMPDIYRHSALGMFTGEMEDVHLEGDDDIPEYDTDMDYDETGSEHSSATEEEEDDVMDDPGPANVWEEADEDDDDANMLDVAEDEEEDETGHDEHREDEEPEDDEGDDGQDAGRDDDEAGDDEEDMAWENVHTDADPVAGLIVDDGEDDEPVPPRIVREEDEADMLSEDECVFQVGSYNHVGGGRRHAADDGIQFFGRPRSGPQPPPEATTHPLLIDNGNAARGTVPSYRRQSRTSLPIHGGLTQAIEDLIGAPTMNLFHNIRQVLRNGLPPDAGALHVDIPAATLINLEGMMRRVTSLPPSTAVRLERASRPQPAPPPPSYDLDPLLTLQRWQEEVKILHGSLVNDRATKLVNHVALALLPAAIEVAKAAKIKEEQEQARRREEEARAKAEAEAKAKIEAEVKAKAEAEERAKREADEAAQRPGEAQASDAQAPDVTMSDSSRPEGGATAEGSQMLDAAVHPPDTNVEAGPSSSPARVTVMIHGSAVDITDMGIDPTFLEALPDDMREEVLNQYVRDQRDAQVERPADSNISPEFLEALPAEIRAEIIQQEREERAQVERARQRVEHARPTAGGNAMPVDMDNATFIASLDPNLRQAVLMDQDDGFIQTLPSHMIAEAGLYRDARSIPIRQAARRVPIAQRGTASSRRTDPRHDAVQLLDKAGIAVLVRLMFFPHVLRKNLLHRVLSNLCENSKTRTELFNFLLNILQDGSGDLAAVDKSFSQLSVRGPKTPLSKSTGKQKVSTEVTTSAIAFAKYVPDAAPDLIAQRCLEALSFIVTSNEFSSLFFLTEHDVPSALLKRLSSKKGKGKEKQAAQAQYPIVLLLALLDRPALMKIPTIVENIVSLLAGVTRPLTTLKTKDATKEEAPAATPSSKMPSATPTTTSVPTAPTPAAASSEGADHPDPLPSGDNTGASQPASAAPASTSNESEQRVVVTTPPYIPHPILRLVVNILTGRECSGKTFQQTLTLIQHLSYIPGARDVIAEELKVKAQEFGQILLKDLDDLANALQGSQGDLQIDSVASQFSTPSSVQAKLLRILKTIDYMYSAKASPPTDSENRDLEQKVQSIYESFRFTPLWRRLGDCLSIIENKVDTEVVATVLLPLIEALMVVCKHVGSRPINPSVMALRGSLSPRSPTTPRDAMEDLFVSFTDAHRKVLNLMVRNNPSLMSGSFSLLVNNPRVLDFDNKRNYFNQQLHRRPHTREHYGTLQLNVRRARVFEDSFQNLQRKTGQQIKYGKLSVRFYDEEGVDAGGLTREWFQILARQMFDPNNALFQPCAADSQTYQPNKNSWVNPEHLSFFKFVGRVIGKAIYDGRLLDAYFARSLYRQWLGKPVDYKDVEWVDPEYYNSLCWILENDPTPLDLTFSVEADEFGVNRSVPLKDHGETIPVTQENKREFVQLSAQYRLYSSIKDQIESLSAGLYEIIPKELLTIFNEQELELLISGTPDIDVDEWRAATEYNGYTSSDPNIVWWWRALKSFNREERAKVLSFATGTSRVPLGGFVDLQGVQGTQRFSIHRAYGESDRLPQAHTCFNQIDLPQYSSYEMLRQQLLLAINEGGTGFAFA</sequence>
<keyword evidence="5 7" id="KW-0833">Ubl conjugation pathway</keyword>
<dbReference type="CDD" id="cd00078">
    <property type="entry name" value="HECTc"/>
    <property type="match status" value="1"/>
</dbReference>
<evidence type="ECO:0000256" key="4">
    <source>
        <dbReference type="ARBA" id="ARBA00022679"/>
    </source>
</evidence>
<evidence type="ECO:0000256" key="2">
    <source>
        <dbReference type="ARBA" id="ARBA00004906"/>
    </source>
</evidence>
<dbReference type="GO" id="GO:0006511">
    <property type="term" value="P:ubiquitin-dependent protein catabolic process"/>
    <property type="evidence" value="ECO:0007669"/>
    <property type="project" value="TreeGrafter"/>
</dbReference>
<organism evidence="11 12">
    <name type="scientific">Fistulina hepatica ATCC 64428</name>
    <dbReference type="NCBI Taxonomy" id="1128425"/>
    <lineage>
        <taxon>Eukaryota</taxon>
        <taxon>Fungi</taxon>
        <taxon>Dikarya</taxon>
        <taxon>Basidiomycota</taxon>
        <taxon>Agaricomycotina</taxon>
        <taxon>Agaricomycetes</taxon>
        <taxon>Agaricomycetidae</taxon>
        <taxon>Agaricales</taxon>
        <taxon>Fistulinaceae</taxon>
        <taxon>Fistulina</taxon>
    </lineage>
</organism>
<keyword evidence="12" id="KW-1185">Reference proteome</keyword>
<evidence type="ECO:0000256" key="7">
    <source>
        <dbReference type="PROSITE-ProRule" id="PRU00104"/>
    </source>
</evidence>
<dbReference type="InterPro" id="IPR025527">
    <property type="entry name" value="HUWE1/Rev1_UBM"/>
</dbReference>
<dbReference type="InterPro" id="IPR000569">
    <property type="entry name" value="HECT_dom"/>
</dbReference>
<dbReference type="SUPFAM" id="SSF56204">
    <property type="entry name" value="Hect, E3 ligase catalytic domain"/>
    <property type="match status" value="1"/>
</dbReference>
<evidence type="ECO:0000256" key="1">
    <source>
        <dbReference type="ARBA" id="ARBA00000885"/>
    </source>
</evidence>
<dbReference type="Gene3D" id="3.30.2410.10">
    <property type="entry name" value="Hect, E3 ligase catalytic domain"/>
    <property type="match status" value="1"/>
</dbReference>
<dbReference type="FunFam" id="3.30.2410.10:FF:000009">
    <property type="entry name" value="Probable E3 ubiquitin-protein ligase HECTD2"/>
    <property type="match status" value="1"/>
</dbReference>
<feature type="compositionally biased region" description="Acidic residues" evidence="8">
    <location>
        <begin position="906"/>
        <end position="915"/>
    </location>
</feature>
<feature type="compositionally biased region" description="Basic and acidic residues" evidence="8">
    <location>
        <begin position="2855"/>
        <end position="2864"/>
    </location>
</feature>
<dbReference type="SMART" id="SM00119">
    <property type="entry name" value="HECTc"/>
    <property type="match status" value="1"/>
</dbReference>
<comment type="catalytic activity">
    <reaction evidence="1">
        <text>S-ubiquitinyl-[E2 ubiquitin-conjugating enzyme]-L-cysteine + [acceptor protein]-L-lysine = [E2 ubiquitin-conjugating enzyme]-L-cysteine + N(6)-ubiquitinyl-[acceptor protein]-L-lysine.</text>
        <dbReference type="EC" id="2.3.2.26"/>
    </reaction>
</comment>
<dbReference type="InterPro" id="IPR050409">
    <property type="entry name" value="E3_ubiq-protein_ligase"/>
</dbReference>
<feature type="compositionally biased region" description="Polar residues" evidence="8">
    <location>
        <begin position="1641"/>
        <end position="1650"/>
    </location>
</feature>
<dbReference type="PANTHER" id="PTHR11254">
    <property type="entry name" value="HECT DOMAIN UBIQUITIN-PROTEIN LIGASE"/>
    <property type="match status" value="1"/>
</dbReference>
<feature type="domain" description="HECT" evidence="10">
    <location>
        <begin position="3227"/>
        <end position="3562"/>
    </location>
</feature>
<feature type="active site" description="Glycyl thioester intermediate" evidence="7">
    <location>
        <position position="3529"/>
    </location>
</feature>
<dbReference type="Pfam" id="PF00632">
    <property type="entry name" value="HECT"/>
    <property type="match status" value="1"/>
</dbReference>
<feature type="region of interest" description="Disordered" evidence="8">
    <location>
        <begin position="2375"/>
        <end position="2449"/>
    </location>
</feature>
<dbReference type="PROSITE" id="PS50030">
    <property type="entry name" value="UBA"/>
    <property type="match status" value="1"/>
</dbReference>
<evidence type="ECO:0000256" key="6">
    <source>
        <dbReference type="ARBA" id="ARBA00034494"/>
    </source>
</evidence>
<feature type="domain" description="UBA" evidence="9">
    <location>
        <begin position="1209"/>
        <end position="1249"/>
    </location>
</feature>
<feature type="compositionally biased region" description="Low complexity" evidence="8">
    <location>
        <begin position="2911"/>
        <end position="2925"/>
    </location>
</feature>
<comment type="pathway">
    <text evidence="2">Protein modification; protein ubiquitination.</text>
</comment>
<evidence type="ECO:0000313" key="11">
    <source>
        <dbReference type="EMBL" id="KIY50356.1"/>
    </source>
</evidence>
<dbReference type="SUPFAM" id="SSF48371">
    <property type="entry name" value="ARM repeat"/>
    <property type="match status" value="1"/>
</dbReference>
<gene>
    <name evidence="11" type="ORF">FISHEDRAFT_64973</name>
</gene>
<reference evidence="11 12" key="1">
    <citation type="journal article" date="2015" name="Fungal Genet. Biol.">
        <title>Evolution of novel wood decay mechanisms in Agaricales revealed by the genome sequences of Fistulina hepatica and Cylindrobasidium torrendii.</title>
        <authorList>
            <person name="Floudas D."/>
            <person name="Held B.W."/>
            <person name="Riley R."/>
            <person name="Nagy L.G."/>
            <person name="Koehler G."/>
            <person name="Ransdell A.S."/>
            <person name="Younus H."/>
            <person name="Chow J."/>
            <person name="Chiniquy J."/>
            <person name="Lipzen A."/>
            <person name="Tritt A."/>
            <person name="Sun H."/>
            <person name="Haridas S."/>
            <person name="LaButti K."/>
            <person name="Ohm R.A."/>
            <person name="Kues U."/>
            <person name="Blanchette R.A."/>
            <person name="Grigoriev I.V."/>
            <person name="Minto R.E."/>
            <person name="Hibbett D.S."/>
        </authorList>
    </citation>
    <scope>NUCLEOTIDE SEQUENCE [LARGE SCALE GENOMIC DNA]</scope>
    <source>
        <strain evidence="11 12">ATCC 64428</strain>
    </source>
</reference>
<dbReference type="Pfam" id="PF06025">
    <property type="entry name" value="DUF913"/>
    <property type="match status" value="1"/>
</dbReference>
<feature type="compositionally biased region" description="Basic and acidic residues" evidence="8">
    <location>
        <begin position="2375"/>
        <end position="2418"/>
    </location>
</feature>
<dbReference type="Gene3D" id="3.30.2160.10">
    <property type="entry name" value="Hect, E3 ligase catalytic domain"/>
    <property type="match status" value="1"/>
</dbReference>
<feature type="region of interest" description="Disordered" evidence="8">
    <location>
        <begin position="641"/>
        <end position="675"/>
    </location>
</feature>
<dbReference type="PANTHER" id="PTHR11254:SF67">
    <property type="entry name" value="E3 UBIQUITIN-PROTEIN LIGASE HUWE1"/>
    <property type="match status" value="1"/>
</dbReference>
<dbReference type="InterPro" id="IPR016024">
    <property type="entry name" value="ARM-type_fold"/>
</dbReference>
<feature type="region of interest" description="Disordered" evidence="8">
    <location>
        <begin position="2021"/>
        <end position="2150"/>
    </location>
</feature>
<proteinExistence type="inferred from homology"/>
<dbReference type="EMBL" id="KN881676">
    <property type="protein sequence ID" value="KIY50356.1"/>
    <property type="molecule type" value="Genomic_DNA"/>
</dbReference>
<evidence type="ECO:0000259" key="10">
    <source>
        <dbReference type="PROSITE" id="PS50237"/>
    </source>
</evidence>
<feature type="compositionally biased region" description="Acidic residues" evidence="8">
    <location>
        <begin position="2046"/>
        <end position="2055"/>
    </location>
</feature>
<keyword evidence="4" id="KW-0808">Transferase</keyword>
<feature type="region of interest" description="Disordered" evidence="8">
    <location>
        <begin position="902"/>
        <end position="936"/>
    </location>
</feature>
<evidence type="ECO:0000256" key="3">
    <source>
        <dbReference type="ARBA" id="ARBA00012485"/>
    </source>
</evidence>
<dbReference type="UniPathway" id="UPA00143"/>
<dbReference type="InterPro" id="IPR010314">
    <property type="entry name" value="E3_Ub_ligase_DUF913"/>
</dbReference>
<dbReference type="OrthoDB" id="8068875at2759"/>
<dbReference type="GO" id="GO:0000209">
    <property type="term" value="P:protein polyubiquitination"/>
    <property type="evidence" value="ECO:0007669"/>
    <property type="project" value="TreeGrafter"/>
</dbReference>
<dbReference type="GO" id="GO:0005737">
    <property type="term" value="C:cytoplasm"/>
    <property type="evidence" value="ECO:0007669"/>
    <property type="project" value="TreeGrafter"/>
</dbReference>
<feature type="region of interest" description="Disordered" evidence="8">
    <location>
        <begin position="1962"/>
        <end position="1995"/>
    </location>
</feature>
<comment type="similarity">
    <text evidence="6">Belongs to the UPL family. TOM1/PTR1 subfamily.</text>
</comment>
<evidence type="ECO:0000313" key="12">
    <source>
        <dbReference type="Proteomes" id="UP000054144"/>
    </source>
</evidence>
<accession>A0A0D7AGE6</accession>
<feature type="region of interest" description="Disordered" evidence="8">
    <location>
        <begin position="1692"/>
        <end position="1731"/>
    </location>
</feature>
<dbReference type="FunFam" id="3.90.1750.10:FF:000003">
    <property type="entry name" value="E3 ubiquitin-protein ligase UPL1"/>
    <property type="match status" value="1"/>
</dbReference>
<feature type="compositionally biased region" description="Polar residues" evidence="8">
    <location>
        <begin position="1284"/>
        <end position="1307"/>
    </location>
</feature>
<feature type="compositionally biased region" description="Polar residues" evidence="8">
    <location>
        <begin position="648"/>
        <end position="661"/>
    </location>
</feature>
<dbReference type="InterPro" id="IPR010309">
    <property type="entry name" value="E3_Ub_ligase_DUF908"/>
</dbReference>
<dbReference type="PROSITE" id="PS50237">
    <property type="entry name" value="HECT"/>
    <property type="match status" value="1"/>
</dbReference>
<feature type="region of interest" description="Disordered" evidence="8">
    <location>
        <begin position="2855"/>
        <end position="2930"/>
    </location>
</feature>
<feature type="region of interest" description="Disordered" evidence="8">
    <location>
        <begin position="1626"/>
        <end position="1650"/>
    </location>
</feature>
<feature type="region of interest" description="Disordered" evidence="8">
    <location>
        <begin position="1274"/>
        <end position="1314"/>
    </location>
</feature>
<dbReference type="InterPro" id="IPR009060">
    <property type="entry name" value="UBA-like_sf"/>
</dbReference>
<evidence type="ECO:0000259" key="9">
    <source>
        <dbReference type="PROSITE" id="PS50030"/>
    </source>
</evidence>
<dbReference type="InterPro" id="IPR011989">
    <property type="entry name" value="ARM-like"/>
</dbReference>
<feature type="compositionally biased region" description="Acidic residues" evidence="8">
    <location>
        <begin position="2064"/>
        <end position="2124"/>
    </location>
</feature>
<dbReference type="GO" id="GO:0005634">
    <property type="term" value="C:nucleus"/>
    <property type="evidence" value="ECO:0007669"/>
    <property type="project" value="TreeGrafter"/>
</dbReference>
<dbReference type="Pfam" id="PF14377">
    <property type="entry name" value="UBM"/>
    <property type="match status" value="3"/>
</dbReference>
<dbReference type="Gene3D" id="1.25.10.10">
    <property type="entry name" value="Leucine-rich Repeat Variant"/>
    <property type="match status" value="1"/>
</dbReference>
<feature type="compositionally biased region" description="Acidic residues" evidence="8">
    <location>
        <begin position="1969"/>
        <end position="1988"/>
    </location>
</feature>
<dbReference type="Gene3D" id="3.90.1750.10">
    <property type="entry name" value="Hect, E3 ligase catalytic domains"/>
    <property type="match status" value="1"/>
</dbReference>
<feature type="compositionally biased region" description="Polar residues" evidence="8">
    <location>
        <begin position="1712"/>
        <end position="1727"/>
    </location>
</feature>
<feature type="compositionally biased region" description="Low complexity" evidence="8">
    <location>
        <begin position="916"/>
        <end position="936"/>
    </location>
</feature>
<evidence type="ECO:0000256" key="8">
    <source>
        <dbReference type="SAM" id="MobiDB-lite"/>
    </source>
</evidence>
<feature type="compositionally biased region" description="Low complexity" evidence="8">
    <location>
        <begin position="2874"/>
        <end position="2894"/>
    </location>
</feature>
<dbReference type="FunFam" id="3.30.2160.10:FF:000001">
    <property type="entry name" value="E3 ubiquitin-protein ligase NEDD4-like"/>
    <property type="match status" value="1"/>
</dbReference>
<dbReference type="EC" id="2.3.2.26" evidence="3"/>
<protein>
    <recommendedName>
        <fullName evidence="3">HECT-type E3 ubiquitin transferase</fullName>
        <ecNumber evidence="3">2.3.2.26</ecNumber>
    </recommendedName>
</protein>
<feature type="compositionally biased region" description="Acidic residues" evidence="8">
    <location>
        <begin position="2022"/>
        <end position="2038"/>
    </location>
</feature>
<dbReference type="InterPro" id="IPR035983">
    <property type="entry name" value="Hect_E3_ubiquitin_ligase"/>
</dbReference>
<dbReference type="CDD" id="cd14297">
    <property type="entry name" value="UBA2_spUBP14_like"/>
    <property type="match status" value="1"/>
</dbReference>
<dbReference type="InterPro" id="IPR015940">
    <property type="entry name" value="UBA"/>
</dbReference>
<feature type="region of interest" description="Disordered" evidence="8">
    <location>
        <begin position="2300"/>
        <end position="2321"/>
    </location>
</feature>
<dbReference type="GO" id="GO:0061630">
    <property type="term" value="F:ubiquitin protein ligase activity"/>
    <property type="evidence" value="ECO:0007669"/>
    <property type="project" value="UniProtKB-EC"/>
</dbReference>
<name>A0A0D7AGE6_9AGAR</name>
<dbReference type="Pfam" id="PF00627">
    <property type="entry name" value="UBA"/>
    <property type="match status" value="1"/>
</dbReference>
<feature type="region of interest" description="Disordered" evidence="8">
    <location>
        <begin position="2195"/>
        <end position="2230"/>
    </location>
</feature>
<dbReference type="Proteomes" id="UP000054144">
    <property type="component" value="Unassembled WGS sequence"/>
</dbReference>
<dbReference type="Gene3D" id="1.10.8.10">
    <property type="entry name" value="DNA helicase RuvA subunit, C-terminal domain"/>
    <property type="match status" value="1"/>
</dbReference>
<evidence type="ECO:0000256" key="5">
    <source>
        <dbReference type="ARBA" id="ARBA00022786"/>
    </source>
</evidence>
<dbReference type="SMART" id="SM00165">
    <property type="entry name" value="UBA"/>
    <property type="match status" value="1"/>
</dbReference>